<dbReference type="PANTHER" id="PTHR31845:SF39">
    <property type="entry name" value="TRANSCRIPTION FACTOR PBCR-RELATED"/>
    <property type="match status" value="1"/>
</dbReference>
<evidence type="ECO:0000256" key="3">
    <source>
        <dbReference type="ARBA" id="ARBA00023015"/>
    </source>
</evidence>
<feature type="domain" description="Zn(2)-C6 fungal-type" evidence="8">
    <location>
        <begin position="12"/>
        <end position="66"/>
    </location>
</feature>
<accession>A0A8H8R2J6</accession>
<keyword evidence="2" id="KW-0479">Metal-binding</keyword>
<evidence type="ECO:0000256" key="7">
    <source>
        <dbReference type="SAM" id="Coils"/>
    </source>
</evidence>
<evidence type="ECO:0000256" key="1">
    <source>
        <dbReference type="ARBA" id="ARBA00004123"/>
    </source>
</evidence>
<dbReference type="SUPFAM" id="SSF57701">
    <property type="entry name" value="Zn2/Cys6 DNA-binding domain"/>
    <property type="match status" value="1"/>
</dbReference>
<dbReference type="GeneID" id="41984418"/>
<comment type="caution">
    <text evidence="9">The sequence shown here is derived from an EMBL/GenBank/DDBJ whole genome shotgun (WGS) entry which is preliminary data.</text>
</comment>
<evidence type="ECO:0000313" key="9">
    <source>
        <dbReference type="EMBL" id="TVY27239.1"/>
    </source>
</evidence>
<dbReference type="GO" id="GO:0000976">
    <property type="term" value="F:transcription cis-regulatory region binding"/>
    <property type="evidence" value="ECO:0007669"/>
    <property type="project" value="TreeGrafter"/>
</dbReference>
<dbReference type="InterPro" id="IPR001138">
    <property type="entry name" value="Zn2Cys6_DnaBD"/>
</dbReference>
<dbReference type="Pfam" id="PF04082">
    <property type="entry name" value="Fungal_trans"/>
    <property type="match status" value="1"/>
</dbReference>
<keyword evidence="7" id="KW-0175">Coiled coil</keyword>
<dbReference type="CDD" id="cd12148">
    <property type="entry name" value="fungal_TF_MHR"/>
    <property type="match status" value="1"/>
</dbReference>
<dbReference type="InterPro" id="IPR036864">
    <property type="entry name" value="Zn2-C6_fun-type_DNA-bd_sf"/>
</dbReference>
<keyword evidence="5" id="KW-0804">Transcription</keyword>
<dbReference type="InterPro" id="IPR051089">
    <property type="entry name" value="prtT"/>
</dbReference>
<dbReference type="AlphaFoldDB" id="A0A8H8R2J6"/>
<reference evidence="9 10" key="1">
    <citation type="submission" date="2018-05" db="EMBL/GenBank/DDBJ databases">
        <title>Genome sequencing and assembly of the regulated plant pathogen Lachnellula willkommii and related sister species for the development of diagnostic species identification markers.</title>
        <authorList>
            <person name="Giroux E."/>
            <person name="Bilodeau G."/>
        </authorList>
    </citation>
    <scope>NUCLEOTIDE SEQUENCE [LARGE SCALE GENOMIC DNA]</scope>
    <source>
        <strain evidence="9 10">CBS 185.66</strain>
    </source>
</reference>
<keyword evidence="4" id="KW-0238">DNA-binding</keyword>
<dbReference type="GO" id="GO:0000981">
    <property type="term" value="F:DNA-binding transcription factor activity, RNA polymerase II-specific"/>
    <property type="evidence" value="ECO:0007669"/>
    <property type="project" value="InterPro"/>
</dbReference>
<feature type="coiled-coil region" evidence="7">
    <location>
        <begin position="59"/>
        <end position="93"/>
    </location>
</feature>
<evidence type="ECO:0000259" key="8">
    <source>
        <dbReference type="SMART" id="SM00066"/>
    </source>
</evidence>
<dbReference type="PANTHER" id="PTHR31845">
    <property type="entry name" value="FINGER DOMAIN PROTEIN, PUTATIVE-RELATED"/>
    <property type="match status" value="1"/>
</dbReference>
<evidence type="ECO:0000313" key="10">
    <source>
        <dbReference type="Proteomes" id="UP000431533"/>
    </source>
</evidence>
<proteinExistence type="predicted"/>
<dbReference type="GO" id="GO:0008270">
    <property type="term" value="F:zinc ion binding"/>
    <property type="evidence" value="ECO:0007669"/>
    <property type="project" value="InterPro"/>
</dbReference>
<name>A0A8H8R2J6_9HELO</name>
<dbReference type="RefSeq" id="XP_031006027.1">
    <property type="nucleotide sequence ID" value="XM_031149182.1"/>
</dbReference>
<dbReference type="InterPro" id="IPR007219">
    <property type="entry name" value="XnlR_reg_dom"/>
</dbReference>
<dbReference type="EMBL" id="QGMH01000052">
    <property type="protein sequence ID" value="TVY27239.1"/>
    <property type="molecule type" value="Genomic_DNA"/>
</dbReference>
<dbReference type="SMART" id="SM00066">
    <property type="entry name" value="GAL4"/>
    <property type="match status" value="1"/>
</dbReference>
<keyword evidence="6" id="KW-0539">Nucleus</keyword>
<dbReference type="Proteomes" id="UP000431533">
    <property type="component" value="Unassembled WGS sequence"/>
</dbReference>
<keyword evidence="10" id="KW-1185">Reference proteome</keyword>
<protein>
    <submittedName>
        <fullName evidence="9">Transcriptional regulator</fullName>
    </submittedName>
</protein>
<dbReference type="OrthoDB" id="5226580at2759"/>
<sequence length="721" mass="81227">MNQEQQKNGADQPLNRACDACRLHKVRCFPNTSTSSTSTSTSKACQRCTRTDRQCNFTVPQKRKQRKRTDTRVAELEREVQAMRALFEKKKQETDGPDASAQPSEMNLFGQVNTSVQSTGTGPTYSPDIGGTGWTPTAVQTPEVETSLTQDWSISAFPMNSDVIDRGMVSLEVAIQLFRTYMSDLYQHYPAVPFPQDTSPEEVRRTQPTLFLAVIAAAAAKTDPHLFSALNSEVLSAYAHRTVIHSEKSLELVKAMIISAVWYYPPGRFSQLKFYEYIHMAATMAMDIGIGTNPNASSRRRGLDSASSLPVDEDEMERRRTFLVCFLITTGVSMSMRRPNMLRSNSWLKECLEYVDANANPLYLDNCLVAWVSILQITEEICTSFSFDDPGNMINLAETRIQFTLSGFEKKLLAWKEKFTSTGAINDALMLTYHHTQIYLHEICMHDDHSLEDFQPPYRLEKVVSIRSDNQASLSYIDAIAITISSAHSLLDLILDMEVETLRALPIFNFVRMAYASIVLTKLHISSKTPASQIGAVIEPKMIKLGYYLEAVIEKLGVAVGPMECRAPFAFLGFFMRLQIWYKSQEKDVHFRQPTELYTVLDHCWLPSPPNVDNTAFLNEPMYIGQKTSIALDRKQGGNVGAMGLTDLATMQPLPDMDIDFGNLDVNQFLPFGEMDSIAKDDGDWSGLPNLNDLNMHNVMNDTQMQQTYDWAPQDVDNTFQ</sequence>
<comment type="subcellular location">
    <subcellularLocation>
        <location evidence="1">Nucleus</location>
    </subcellularLocation>
</comment>
<dbReference type="GO" id="GO:0006351">
    <property type="term" value="P:DNA-templated transcription"/>
    <property type="evidence" value="ECO:0007669"/>
    <property type="project" value="InterPro"/>
</dbReference>
<dbReference type="GO" id="GO:0005634">
    <property type="term" value="C:nucleus"/>
    <property type="evidence" value="ECO:0007669"/>
    <property type="project" value="UniProtKB-SubCell"/>
</dbReference>
<evidence type="ECO:0000256" key="4">
    <source>
        <dbReference type="ARBA" id="ARBA00023125"/>
    </source>
</evidence>
<evidence type="ECO:0000256" key="5">
    <source>
        <dbReference type="ARBA" id="ARBA00023163"/>
    </source>
</evidence>
<keyword evidence="3" id="KW-0805">Transcription regulation</keyword>
<dbReference type="Gene3D" id="4.10.240.10">
    <property type="entry name" value="Zn(2)-C6 fungal-type DNA-binding domain"/>
    <property type="match status" value="1"/>
</dbReference>
<evidence type="ECO:0000256" key="6">
    <source>
        <dbReference type="ARBA" id="ARBA00023242"/>
    </source>
</evidence>
<organism evidence="9 10">
    <name type="scientific">Lachnellula hyalina</name>
    <dbReference type="NCBI Taxonomy" id="1316788"/>
    <lineage>
        <taxon>Eukaryota</taxon>
        <taxon>Fungi</taxon>
        <taxon>Dikarya</taxon>
        <taxon>Ascomycota</taxon>
        <taxon>Pezizomycotina</taxon>
        <taxon>Leotiomycetes</taxon>
        <taxon>Helotiales</taxon>
        <taxon>Lachnaceae</taxon>
        <taxon>Lachnellula</taxon>
    </lineage>
</organism>
<evidence type="ECO:0000256" key="2">
    <source>
        <dbReference type="ARBA" id="ARBA00022723"/>
    </source>
</evidence>
<dbReference type="CDD" id="cd00067">
    <property type="entry name" value="GAL4"/>
    <property type="match status" value="1"/>
</dbReference>
<gene>
    <name evidence="9" type="primary">WAR1_1</name>
    <name evidence="9" type="ORF">LHYA1_G004220</name>
</gene>